<keyword evidence="3" id="KW-1185">Reference proteome</keyword>
<evidence type="ECO:0000313" key="2">
    <source>
        <dbReference type="EMBL" id="MEJ8815879.1"/>
    </source>
</evidence>
<organism evidence="2 3">
    <name type="scientific">Variovorax ureilyticus</name>
    <dbReference type="NCBI Taxonomy" id="1836198"/>
    <lineage>
        <taxon>Bacteria</taxon>
        <taxon>Pseudomonadati</taxon>
        <taxon>Pseudomonadota</taxon>
        <taxon>Betaproteobacteria</taxon>
        <taxon>Burkholderiales</taxon>
        <taxon>Comamonadaceae</taxon>
        <taxon>Variovorax</taxon>
    </lineage>
</organism>
<reference evidence="2 3" key="1">
    <citation type="submission" date="2024-03" db="EMBL/GenBank/DDBJ databases">
        <title>Novel species of the genus Variovorax.</title>
        <authorList>
            <person name="Liu Q."/>
            <person name="Xin Y.-H."/>
        </authorList>
    </citation>
    <scope>NUCLEOTIDE SEQUENCE [LARGE SCALE GENOMIC DNA]</scope>
    <source>
        <strain evidence="2 3">KACC 18899</strain>
    </source>
</reference>
<proteinExistence type="predicted"/>
<protein>
    <submittedName>
        <fullName evidence="2">Uncharacterized protein</fullName>
    </submittedName>
</protein>
<sequence>MNKPVQNTPVQPSPKDDQRASVEQNMEKATEKEPAEFRDEANANKTVEIGKDVTQAPIHGIDPKT</sequence>
<evidence type="ECO:0000313" key="3">
    <source>
        <dbReference type="Proteomes" id="UP001365846"/>
    </source>
</evidence>
<dbReference type="Proteomes" id="UP001365846">
    <property type="component" value="Unassembled WGS sequence"/>
</dbReference>
<evidence type="ECO:0000256" key="1">
    <source>
        <dbReference type="SAM" id="MobiDB-lite"/>
    </source>
</evidence>
<accession>A0ABU8VQE0</accession>
<dbReference type="EMBL" id="JBBKZU010000025">
    <property type="protein sequence ID" value="MEJ8815879.1"/>
    <property type="molecule type" value="Genomic_DNA"/>
</dbReference>
<feature type="compositionally biased region" description="Basic and acidic residues" evidence="1">
    <location>
        <begin position="14"/>
        <end position="42"/>
    </location>
</feature>
<feature type="region of interest" description="Disordered" evidence="1">
    <location>
        <begin position="1"/>
        <end position="65"/>
    </location>
</feature>
<comment type="caution">
    <text evidence="2">The sequence shown here is derived from an EMBL/GenBank/DDBJ whole genome shotgun (WGS) entry which is preliminary data.</text>
</comment>
<feature type="compositionally biased region" description="Polar residues" evidence="1">
    <location>
        <begin position="1"/>
        <end position="10"/>
    </location>
</feature>
<name>A0ABU8VQE0_9BURK</name>
<dbReference type="RefSeq" id="WP_340361074.1">
    <property type="nucleotide sequence ID" value="NZ_JBBKZU010000025.1"/>
</dbReference>
<gene>
    <name evidence="2" type="ORF">WKW77_32785</name>
</gene>